<evidence type="ECO:0000313" key="1">
    <source>
        <dbReference type="EMBL" id="QJI00867.1"/>
    </source>
</evidence>
<gene>
    <name evidence="1" type="ORF">TM448B02147_0003</name>
</gene>
<reference evidence="1" key="1">
    <citation type="submission" date="2020-03" db="EMBL/GenBank/DDBJ databases">
        <title>The deep terrestrial virosphere.</title>
        <authorList>
            <person name="Holmfeldt K."/>
            <person name="Nilsson E."/>
            <person name="Simone D."/>
            <person name="Lopez-Fernandez M."/>
            <person name="Wu X."/>
            <person name="de Brujin I."/>
            <person name="Lundin D."/>
            <person name="Andersson A."/>
            <person name="Bertilsson S."/>
            <person name="Dopson M."/>
        </authorList>
    </citation>
    <scope>NUCLEOTIDE SEQUENCE</scope>
    <source>
        <strain evidence="1">TM448B02147</strain>
    </source>
</reference>
<name>A0A6M3XSP1_9ZZZZ</name>
<accession>A0A6M3XSP1</accession>
<dbReference type="EMBL" id="MT144882">
    <property type="protein sequence ID" value="QJI00867.1"/>
    <property type="molecule type" value="Genomic_DNA"/>
</dbReference>
<sequence length="192" mass="21327">MTPLEKLWTIGYGLDLGGYEFDSLGIPSLAALQHAGLDDAGPILCWEDPKRDDFPFGYPHSLPSYKLVLLILPTDWFDLKWPDLFKCGNYQHVLRSCGTVDESDRDCVCHGKLVEWTGAAGEPRKPEDADWLRAEAVEQKILVEVDDLLPDLMWEGTGSTSDRPYPSCDRCGGDGSVISPGGVYAWYEVEDA</sequence>
<dbReference type="AlphaFoldDB" id="A0A6M3XSP1"/>
<organism evidence="1">
    <name type="scientific">viral metagenome</name>
    <dbReference type="NCBI Taxonomy" id="1070528"/>
    <lineage>
        <taxon>unclassified sequences</taxon>
        <taxon>metagenomes</taxon>
        <taxon>organismal metagenomes</taxon>
    </lineage>
</organism>
<proteinExistence type="predicted"/>
<protein>
    <submittedName>
        <fullName evidence="1">Uncharacterized protein</fullName>
    </submittedName>
</protein>